<reference evidence="1" key="1">
    <citation type="submission" date="2018-05" db="EMBL/GenBank/DDBJ databases">
        <authorList>
            <person name="Lanie J.A."/>
            <person name="Ng W.-L."/>
            <person name="Kazmierczak K.M."/>
            <person name="Andrzejewski T.M."/>
            <person name="Davidsen T.M."/>
            <person name="Wayne K.J."/>
            <person name="Tettelin H."/>
            <person name="Glass J.I."/>
            <person name="Rusch D."/>
            <person name="Podicherti R."/>
            <person name="Tsui H.-C.T."/>
            <person name="Winkler M.E."/>
        </authorList>
    </citation>
    <scope>NUCLEOTIDE SEQUENCE</scope>
</reference>
<organism evidence="1">
    <name type="scientific">marine metagenome</name>
    <dbReference type="NCBI Taxonomy" id="408172"/>
    <lineage>
        <taxon>unclassified sequences</taxon>
        <taxon>metagenomes</taxon>
        <taxon>ecological metagenomes</taxon>
    </lineage>
</organism>
<accession>A0A382Q201</accession>
<protein>
    <submittedName>
        <fullName evidence="1">Uncharacterized protein</fullName>
    </submittedName>
</protein>
<dbReference type="AlphaFoldDB" id="A0A382Q201"/>
<dbReference type="EMBL" id="UINC01111076">
    <property type="protein sequence ID" value="SVC79020.1"/>
    <property type="molecule type" value="Genomic_DNA"/>
</dbReference>
<sequence length="177" mass="20202">MADLICSWDSVNYPQANSFTTANTEEILPGITLPLSADLIREWMYKNWKGIAEYYRGTDLISYVSPLGANTFSFVGGRCVINIAVVNAFTALYQVGEGSDWLKQFLPGEEKLQSGSEENQERAQIARERAFNRWRENRHFTSRESAESKAAYLFALRRDWSLLEDIELLESIDNTTI</sequence>
<proteinExistence type="predicted"/>
<feature type="non-terminal residue" evidence="1">
    <location>
        <position position="177"/>
    </location>
</feature>
<evidence type="ECO:0000313" key="1">
    <source>
        <dbReference type="EMBL" id="SVC79020.1"/>
    </source>
</evidence>
<gene>
    <name evidence="1" type="ORF">METZ01_LOCUS331874</name>
</gene>
<name>A0A382Q201_9ZZZZ</name>